<proteinExistence type="predicted"/>
<dbReference type="AlphaFoldDB" id="A0A5C0SFZ6"/>
<organism evidence="1 2">
    <name type="scientific">Crassaminicella thermophila</name>
    <dbReference type="NCBI Taxonomy" id="2599308"/>
    <lineage>
        <taxon>Bacteria</taxon>
        <taxon>Bacillati</taxon>
        <taxon>Bacillota</taxon>
        <taxon>Clostridia</taxon>
        <taxon>Eubacteriales</taxon>
        <taxon>Clostridiaceae</taxon>
        <taxon>Crassaminicella</taxon>
    </lineage>
</organism>
<evidence type="ECO:0000313" key="2">
    <source>
        <dbReference type="Proteomes" id="UP000324646"/>
    </source>
</evidence>
<sequence>MRNTNGLHSAFDEDVYDLIDLVEKFLEFSEELLTKELITKEIYEQITHNKIKFLYEIEKEIHLESVKIKECI</sequence>
<dbReference type="KEGG" id="crs:FQB35_10185"/>
<reference evidence="1 2" key="1">
    <citation type="submission" date="2019-07" db="EMBL/GenBank/DDBJ databases">
        <title>Complete genome of Crassaminicella thermophila SY095.</title>
        <authorList>
            <person name="Li X."/>
        </authorList>
    </citation>
    <scope>NUCLEOTIDE SEQUENCE [LARGE SCALE GENOMIC DNA]</scope>
    <source>
        <strain evidence="1 2">SY095</strain>
    </source>
</reference>
<protein>
    <submittedName>
        <fullName evidence="1">Uncharacterized protein</fullName>
    </submittedName>
</protein>
<evidence type="ECO:0000313" key="1">
    <source>
        <dbReference type="EMBL" id="QEK12666.1"/>
    </source>
</evidence>
<gene>
    <name evidence="1" type="ORF">FQB35_10185</name>
</gene>
<dbReference type="RefSeq" id="WP_148809817.1">
    <property type="nucleotide sequence ID" value="NZ_CP042243.1"/>
</dbReference>
<keyword evidence="2" id="KW-1185">Reference proteome</keyword>
<name>A0A5C0SFZ6_CRATE</name>
<dbReference type="EMBL" id="CP042243">
    <property type="protein sequence ID" value="QEK12666.1"/>
    <property type="molecule type" value="Genomic_DNA"/>
</dbReference>
<dbReference type="Proteomes" id="UP000324646">
    <property type="component" value="Chromosome"/>
</dbReference>
<accession>A0A5C0SFZ6</accession>